<gene>
    <name evidence="2" type="ORF">B0H15DRAFT_299912</name>
</gene>
<evidence type="ECO:0000256" key="1">
    <source>
        <dbReference type="SAM" id="Phobius"/>
    </source>
</evidence>
<evidence type="ECO:0000313" key="2">
    <source>
        <dbReference type="EMBL" id="KAJ7087654.1"/>
    </source>
</evidence>
<keyword evidence="1" id="KW-1133">Transmembrane helix</keyword>
<name>A0AAD6XQP4_9AGAR</name>
<evidence type="ECO:0008006" key="4">
    <source>
        <dbReference type="Google" id="ProtNLM"/>
    </source>
</evidence>
<dbReference type="EMBL" id="JARJCN010000028">
    <property type="protein sequence ID" value="KAJ7087654.1"/>
    <property type="molecule type" value="Genomic_DNA"/>
</dbReference>
<feature type="transmembrane region" description="Helical" evidence="1">
    <location>
        <begin position="21"/>
        <end position="40"/>
    </location>
</feature>
<organism evidence="2 3">
    <name type="scientific">Mycena belliarum</name>
    <dbReference type="NCBI Taxonomy" id="1033014"/>
    <lineage>
        <taxon>Eukaryota</taxon>
        <taxon>Fungi</taxon>
        <taxon>Dikarya</taxon>
        <taxon>Basidiomycota</taxon>
        <taxon>Agaricomycotina</taxon>
        <taxon>Agaricomycetes</taxon>
        <taxon>Agaricomycetidae</taxon>
        <taxon>Agaricales</taxon>
        <taxon>Marasmiineae</taxon>
        <taxon>Mycenaceae</taxon>
        <taxon>Mycena</taxon>
    </lineage>
</organism>
<keyword evidence="1" id="KW-0812">Transmembrane</keyword>
<evidence type="ECO:0000313" key="3">
    <source>
        <dbReference type="Proteomes" id="UP001222325"/>
    </source>
</evidence>
<feature type="transmembrane region" description="Helical" evidence="1">
    <location>
        <begin position="90"/>
        <end position="108"/>
    </location>
</feature>
<dbReference type="Proteomes" id="UP001222325">
    <property type="component" value="Unassembled WGS sequence"/>
</dbReference>
<feature type="transmembrane region" description="Helical" evidence="1">
    <location>
        <begin position="52"/>
        <end position="78"/>
    </location>
</feature>
<proteinExistence type="predicted"/>
<reference evidence="2" key="1">
    <citation type="submission" date="2023-03" db="EMBL/GenBank/DDBJ databases">
        <title>Massive genome expansion in bonnet fungi (Mycena s.s.) driven by repeated elements and novel gene families across ecological guilds.</title>
        <authorList>
            <consortium name="Lawrence Berkeley National Laboratory"/>
            <person name="Harder C.B."/>
            <person name="Miyauchi S."/>
            <person name="Viragh M."/>
            <person name="Kuo A."/>
            <person name="Thoen E."/>
            <person name="Andreopoulos B."/>
            <person name="Lu D."/>
            <person name="Skrede I."/>
            <person name="Drula E."/>
            <person name="Henrissat B."/>
            <person name="Morin E."/>
            <person name="Kohler A."/>
            <person name="Barry K."/>
            <person name="LaButti K."/>
            <person name="Morin E."/>
            <person name="Salamov A."/>
            <person name="Lipzen A."/>
            <person name="Mereny Z."/>
            <person name="Hegedus B."/>
            <person name="Baldrian P."/>
            <person name="Stursova M."/>
            <person name="Weitz H."/>
            <person name="Taylor A."/>
            <person name="Grigoriev I.V."/>
            <person name="Nagy L.G."/>
            <person name="Martin F."/>
            <person name="Kauserud H."/>
        </authorList>
    </citation>
    <scope>NUCLEOTIDE SEQUENCE</scope>
    <source>
        <strain evidence="2">CBHHK173m</strain>
    </source>
</reference>
<feature type="transmembrane region" description="Helical" evidence="1">
    <location>
        <begin position="228"/>
        <end position="252"/>
    </location>
</feature>
<comment type="caution">
    <text evidence="2">The sequence shown here is derived from an EMBL/GenBank/DDBJ whole genome shotgun (WGS) entry which is preliminary data.</text>
</comment>
<accession>A0AAD6XQP4</accession>
<feature type="transmembrane region" description="Helical" evidence="1">
    <location>
        <begin position="140"/>
        <end position="162"/>
    </location>
</feature>
<sequence length="388" mass="42643">MPRELLPTPHRPYLNRVSFRLLVYALVSNLSYAILSLPIFERGESLACTSTAFATNILLIFSGCIFYCMSLNLVLVLVYGVDGRVMEKQYLIGSLFVCMVCSIAPLAAGQYGFWPAGNVCWFADPNPAVQFRWLLGAQSFWLLLLAVAEVISFAVLLSSMLIHQVRTNRAITDVSSQTAPPPPILRSRGLILKIGLYPLCSCIMSFSGSTIDLYGQYSVTHATQFTSLGIRILFIRLVLYSLRGLLFALLAATDPSFTRALRALSCATPASDASTSASTLSGSMADLYTQPPPRRPKRVAFERFASVRVELADRGSTDTRGASPDIHALSTDKRRAQDETRAYPAVDMRWGELTDAPGTQVIGIRGAGKGKRQQFRNHPSLDEIECQI</sequence>
<dbReference type="AlphaFoldDB" id="A0AAD6XQP4"/>
<keyword evidence="1" id="KW-0472">Membrane</keyword>
<keyword evidence="3" id="KW-1185">Reference proteome</keyword>
<protein>
    <recommendedName>
        <fullName evidence="4">G-protein coupled receptors family 2 profile 2 domain-containing protein</fullName>
    </recommendedName>
</protein>